<name>A0A9W8JRI2_9AGAR</name>
<dbReference type="AlphaFoldDB" id="A0A9W8JRI2"/>
<evidence type="ECO:0000313" key="1">
    <source>
        <dbReference type="EMBL" id="KAJ3500089.1"/>
    </source>
</evidence>
<proteinExistence type="predicted"/>
<accession>A0A9W8JRI2</accession>
<gene>
    <name evidence="1" type="ORF">NLJ89_g9945</name>
</gene>
<reference evidence="1" key="1">
    <citation type="submission" date="2022-07" db="EMBL/GenBank/DDBJ databases">
        <title>Genome Sequence of Agrocybe chaxingu.</title>
        <authorList>
            <person name="Buettner E."/>
        </authorList>
    </citation>
    <scope>NUCLEOTIDE SEQUENCE</scope>
    <source>
        <strain evidence="1">MP-N11</strain>
    </source>
</reference>
<evidence type="ECO:0000313" key="2">
    <source>
        <dbReference type="Proteomes" id="UP001148786"/>
    </source>
</evidence>
<keyword evidence="2" id="KW-1185">Reference proteome</keyword>
<dbReference type="EMBL" id="JANKHO010001671">
    <property type="protein sequence ID" value="KAJ3500089.1"/>
    <property type="molecule type" value="Genomic_DNA"/>
</dbReference>
<organism evidence="1 2">
    <name type="scientific">Agrocybe chaxingu</name>
    <dbReference type="NCBI Taxonomy" id="84603"/>
    <lineage>
        <taxon>Eukaryota</taxon>
        <taxon>Fungi</taxon>
        <taxon>Dikarya</taxon>
        <taxon>Basidiomycota</taxon>
        <taxon>Agaricomycotina</taxon>
        <taxon>Agaricomycetes</taxon>
        <taxon>Agaricomycetidae</taxon>
        <taxon>Agaricales</taxon>
        <taxon>Agaricineae</taxon>
        <taxon>Strophariaceae</taxon>
        <taxon>Agrocybe</taxon>
    </lineage>
</organism>
<protein>
    <submittedName>
        <fullName evidence="1">Uncharacterized protein</fullName>
    </submittedName>
</protein>
<dbReference type="OrthoDB" id="10502968at2759"/>
<comment type="caution">
    <text evidence="1">The sequence shown here is derived from an EMBL/GenBank/DDBJ whole genome shotgun (WGS) entry which is preliminary data.</text>
</comment>
<dbReference type="Proteomes" id="UP001148786">
    <property type="component" value="Unassembled WGS sequence"/>
</dbReference>
<sequence>MPPQTISLDIGQFIWDYLKEKIQEEFDIELEETGNLGLDFVKALIQMREAMSEQQRVDRDQIAVHQVPAEDAIQNAQMVKVEDGQLDSLEDFLRKIGLPDLLPKFEEFGCRNDTLSLLHRLDASDMKEFVQQVSERPGRQFTEFEVWYLECQLKKLREECAGEGN</sequence>